<evidence type="ECO:0000313" key="3">
    <source>
        <dbReference type="EMBL" id="CAE0634877.1"/>
    </source>
</evidence>
<feature type="compositionally biased region" description="Basic and acidic residues" evidence="1">
    <location>
        <begin position="157"/>
        <end position="171"/>
    </location>
</feature>
<feature type="region of interest" description="Disordered" evidence="1">
    <location>
        <begin position="155"/>
        <end position="175"/>
    </location>
</feature>
<protein>
    <submittedName>
        <fullName evidence="3">Uncharacterized protein</fullName>
    </submittedName>
</protein>
<dbReference type="AlphaFoldDB" id="A0A7S4D8H4"/>
<gene>
    <name evidence="3" type="ORF">HAKA00212_LOCUS13617</name>
</gene>
<keyword evidence="2" id="KW-0812">Transmembrane</keyword>
<evidence type="ECO:0000256" key="2">
    <source>
        <dbReference type="SAM" id="Phobius"/>
    </source>
</evidence>
<accession>A0A7S4D8H4</accession>
<keyword evidence="2" id="KW-0472">Membrane</keyword>
<evidence type="ECO:0000256" key="1">
    <source>
        <dbReference type="SAM" id="MobiDB-lite"/>
    </source>
</evidence>
<feature type="transmembrane region" description="Helical" evidence="2">
    <location>
        <begin position="58"/>
        <end position="78"/>
    </location>
</feature>
<reference evidence="3" key="1">
    <citation type="submission" date="2021-01" db="EMBL/GenBank/DDBJ databases">
        <authorList>
            <person name="Corre E."/>
            <person name="Pelletier E."/>
            <person name="Niang G."/>
            <person name="Scheremetjew M."/>
            <person name="Finn R."/>
            <person name="Kale V."/>
            <person name="Holt S."/>
            <person name="Cochrane G."/>
            <person name="Meng A."/>
            <person name="Brown T."/>
            <person name="Cohen L."/>
        </authorList>
    </citation>
    <scope>NUCLEOTIDE SEQUENCE</scope>
    <source>
        <strain evidence="3">CCMP3107</strain>
    </source>
</reference>
<sequence length="228" mass="26087">MHESVLGTGYSRWYFKAFQHFISGLESSQRIEVKEEEVSSNITDEALTPVHLVINQTLIPLIWGTIFLIMGISISTNVKKMTFEVDLKENVIIKRAKGLLKSESNFFGYEDDRSEVTPFDVQVFERKRKKDGKLVYRVYIDFLETLSTETIVVGGRNGKDKEDTQKRKEEPIPSPIKQRILLASSTHQEDALKLKGLIDTFMVEFRKAGVRNKGKASKVKSNLKKKTN</sequence>
<organism evidence="3">
    <name type="scientific">Heterosigma akashiwo</name>
    <name type="common">Chromophytic alga</name>
    <name type="synonym">Heterosigma carterae</name>
    <dbReference type="NCBI Taxonomy" id="2829"/>
    <lineage>
        <taxon>Eukaryota</taxon>
        <taxon>Sar</taxon>
        <taxon>Stramenopiles</taxon>
        <taxon>Ochrophyta</taxon>
        <taxon>Raphidophyceae</taxon>
        <taxon>Chattonellales</taxon>
        <taxon>Chattonellaceae</taxon>
        <taxon>Heterosigma</taxon>
    </lineage>
</organism>
<name>A0A7S4D8H4_HETAK</name>
<proteinExistence type="predicted"/>
<keyword evidence="2" id="KW-1133">Transmembrane helix</keyword>
<dbReference type="EMBL" id="HBIU01029521">
    <property type="protein sequence ID" value="CAE0634877.1"/>
    <property type="molecule type" value="Transcribed_RNA"/>
</dbReference>